<accession>A0A820K6U4</accession>
<evidence type="ECO:0008006" key="3">
    <source>
        <dbReference type="Google" id="ProtNLM"/>
    </source>
</evidence>
<evidence type="ECO:0000313" key="2">
    <source>
        <dbReference type="Proteomes" id="UP000663836"/>
    </source>
</evidence>
<name>A0A820K6U4_9BILA</name>
<proteinExistence type="predicted"/>
<dbReference type="Proteomes" id="UP000663836">
    <property type="component" value="Unassembled WGS sequence"/>
</dbReference>
<evidence type="ECO:0000313" key="1">
    <source>
        <dbReference type="EMBL" id="CAF4336943.1"/>
    </source>
</evidence>
<protein>
    <recommendedName>
        <fullName evidence="3">DUF4371 domain-containing protein</fullName>
    </recommendedName>
</protein>
<gene>
    <name evidence="1" type="ORF">JBS370_LOCUS41487</name>
</gene>
<organism evidence="1 2">
    <name type="scientific">Rotaria sordida</name>
    <dbReference type="NCBI Taxonomy" id="392033"/>
    <lineage>
        <taxon>Eukaryota</taxon>
        <taxon>Metazoa</taxon>
        <taxon>Spiralia</taxon>
        <taxon>Gnathifera</taxon>
        <taxon>Rotifera</taxon>
        <taxon>Eurotatoria</taxon>
        <taxon>Bdelloidea</taxon>
        <taxon>Philodinida</taxon>
        <taxon>Philodinidae</taxon>
        <taxon>Rotaria</taxon>
    </lineage>
</organism>
<reference evidence="1" key="1">
    <citation type="submission" date="2021-02" db="EMBL/GenBank/DDBJ databases">
        <authorList>
            <person name="Nowell W R."/>
        </authorList>
    </citation>
    <scope>NUCLEOTIDE SEQUENCE</scope>
</reference>
<comment type="caution">
    <text evidence="1">The sequence shown here is derived from an EMBL/GenBank/DDBJ whole genome shotgun (WGS) entry which is preliminary data.</text>
</comment>
<dbReference type="AlphaFoldDB" id="A0A820K6U4"/>
<feature type="non-terminal residue" evidence="1">
    <location>
        <position position="1"/>
    </location>
</feature>
<sequence>MKQLIFLPAEDRTGEDLARLILEELTNLGLDPNFMVGQAYDGCSAMSGQFN</sequence>
<dbReference type="EMBL" id="CAJOBD010046329">
    <property type="protein sequence ID" value="CAF4336943.1"/>
    <property type="molecule type" value="Genomic_DNA"/>
</dbReference>